<dbReference type="RefSeq" id="XP_067752957.1">
    <property type="nucleotide sequence ID" value="XM_067896800.1"/>
</dbReference>
<dbReference type="OrthoDB" id="264899at2759"/>
<feature type="region of interest" description="Disordered" evidence="1">
    <location>
        <begin position="497"/>
        <end position="521"/>
    </location>
</feature>
<accession>A0A836HFN4</accession>
<dbReference type="GeneID" id="94286877"/>
<evidence type="ECO:0000256" key="1">
    <source>
        <dbReference type="SAM" id="MobiDB-lite"/>
    </source>
</evidence>
<organism evidence="2 3">
    <name type="scientific">Porcisia hertigi</name>
    <dbReference type="NCBI Taxonomy" id="2761500"/>
    <lineage>
        <taxon>Eukaryota</taxon>
        <taxon>Discoba</taxon>
        <taxon>Euglenozoa</taxon>
        <taxon>Kinetoplastea</taxon>
        <taxon>Metakinetoplastina</taxon>
        <taxon>Trypanosomatida</taxon>
        <taxon>Trypanosomatidae</taxon>
        <taxon>Leishmaniinae</taxon>
        <taxon>Porcisia</taxon>
    </lineage>
</organism>
<feature type="compositionally biased region" description="Polar residues" evidence="1">
    <location>
        <begin position="501"/>
        <end position="521"/>
    </location>
</feature>
<dbReference type="EMBL" id="JAFJZO010000036">
    <property type="protein sequence ID" value="KAG5490629.1"/>
    <property type="molecule type" value="Genomic_DNA"/>
</dbReference>
<dbReference type="KEGG" id="phet:94286877"/>
<evidence type="ECO:0000313" key="2">
    <source>
        <dbReference type="EMBL" id="KAG5490629.1"/>
    </source>
</evidence>
<feature type="region of interest" description="Disordered" evidence="1">
    <location>
        <begin position="129"/>
        <end position="149"/>
    </location>
</feature>
<evidence type="ECO:0000313" key="3">
    <source>
        <dbReference type="Proteomes" id="UP000674318"/>
    </source>
</evidence>
<name>A0A836HFN4_9TRYP</name>
<dbReference type="Proteomes" id="UP000674318">
    <property type="component" value="Unassembled WGS sequence"/>
</dbReference>
<keyword evidence="3" id="KW-1185">Reference proteome</keyword>
<gene>
    <name evidence="2" type="ORF">JKF63_00750</name>
</gene>
<reference evidence="2 3" key="1">
    <citation type="submission" date="2021-02" db="EMBL/GenBank/DDBJ databases">
        <title>Porcisia hertigi Genome sequencing and assembly.</title>
        <authorList>
            <person name="Almutairi H."/>
            <person name="Gatherer D."/>
        </authorList>
    </citation>
    <scope>NUCLEOTIDE SEQUENCE [LARGE SCALE GENOMIC DNA]</scope>
    <source>
        <strain evidence="2 3">C119</strain>
    </source>
</reference>
<sequence>METSPNRASASMDLYVLEYMANMRWLLRYAASELDPTVEQQYPGFIAQVAKLDLHLSGIAFERGCTLGDLPFGILRLSREAMLYLLVSDHLLGGCPPTMHPFLMRAVAADSNSAPRALPRRAPLCPDLNVSFPSDDDGDGKGRDTPRTATELDVQPLAAIDLYNEELIRQAEGRDQERGKQGMLLLLRWLFSEGVLSEYEVSLTLETGNSAAGSLCPQAMMATPAATDDEQFRRHQQLAHRLAELAPFYFGAHLLVSRSLLLQYCATLLTVEAVMQHVAYLRSVVSSSAQRFSAAPPPSSVEGAFLEWFQAIVDSINTSEAGAVVIGGLRDCAALSAFIQHGPFCDDVMDPADRDFFRLVQSGESVCVALLFYYPDAFPLVELSDALRAAEDRVRRHEDTDLSLDVLHQQLSLCYWTAIKAAARQLGIPMLLNAEEIVAYGRTALPLHLFCLTQQLFAVLATKAEEDVRVSVDTASWEQVHSKGSLAAGMKGAQFDVGTDAQGQSGTAASKESNSALSGAQQVLRRSMQEQFSAPLWATREARDGDRGTDKVRVDFGHSERLQESDTAAQLSLPGRATGSPETDECRSIQADTDVPQCEEDGTGQDTTQFSIQLAHTQRGGHLSSARACEDIPETATSVLRPMTRRRWSTLTRSSAGAAPSATSTISFDTLTKVPSAGCPDEQHNTDSRSLLFGSHVVDTYVRAEEVYAHRRHATTESDLIAQPGPERNLVRPTSSDTLLHARAVEAGLHARSTASCAGLTAVTVVTVNLPSVTVSVAEKSPLSKEKETRLSLHSPGEGNCGEKNLSAVLDLSGDSQGVVVNTARVVEPSVSSSRSSLLEFVVKIPSGPAEGAPRVATEVIPEGDLTGKKYTLTAKAASPCATVLSPRPQVLGAAARASISSRTDAINCPRVVSSMVRCSAVPIPRQLASPNHDLGERDHDAGGDMAVLERQSGGGSTGCPSPRGSLAVPKDKTALGGKSSSARHTRAPSSFAPPREPAILPPQIQTRSIFSGDNSSHPHLHRALGATDLKVKNESVSPLPVDRPTALEHATGASRSPSIPAKRTEQSVIPGTDSQKDVAEVNYVRVRSRSPASPFQKITPMRANGDALSTILKEDLEEDYTLPPCMLAASPDFQTSGLGKAPRRVGERALDPTTPLGTVSAVTDSRAVSPLTPVQTRSGSDSYDTQYATLLEDMSASELDTLRRCHRTTDEESWFSSTVHPCQRPLRSTAESVARALSPTQKPAQVCDLLDRLTGINLAELVEKDKPELYNALSQQHAIVSELKAALNGGSTRVASRGLFYTAGRRPSLPRKRYVHLHSPTEKTREFDAKAVS</sequence>
<comment type="caution">
    <text evidence="2">The sequence shown here is derived from an EMBL/GenBank/DDBJ whole genome shotgun (WGS) entry which is preliminary data.</text>
</comment>
<protein>
    <submittedName>
        <fullName evidence="2">Uncharacterized protein</fullName>
    </submittedName>
</protein>
<feature type="region of interest" description="Disordered" evidence="1">
    <location>
        <begin position="1037"/>
        <end position="1075"/>
    </location>
</feature>
<feature type="region of interest" description="Disordered" evidence="1">
    <location>
        <begin position="947"/>
        <end position="1000"/>
    </location>
</feature>
<proteinExistence type="predicted"/>